<feature type="domain" description="HTH LytTR-type" evidence="2">
    <location>
        <begin position="198"/>
        <end position="285"/>
    </location>
</feature>
<feature type="transmembrane region" description="Helical" evidence="1">
    <location>
        <begin position="21"/>
        <end position="42"/>
    </location>
</feature>
<keyword evidence="1" id="KW-0812">Transmembrane</keyword>
<dbReference type="Pfam" id="PF04397">
    <property type="entry name" value="LytTR"/>
    <property type="match status" value="1"/>
</dbReference>
<evidence type="ECO:0000313" key="3">
    <source>
        <dbReference type="EMBL" id="SEO82984.1"/>
    </source>
</evidence>
<dbReference type="EMBL" id="FODS01000013">
    <property type="protein sequence ID" value="SEO82984.1"/>
    <property type="molecule type" value="Genomic_DNA"/>
</dbReference>
<keyword evidence="1" id="KW-0472">Membrane</keyword>
<keyword evidence="1" id="KW-1133">Transmembrane helix</keyword>
<keyword evidence="3" id="KW-0238">DNA-binding</keyword>
<evidence type="ECO:0000256" key="1">
    <source>
        <dbReference type="SAM" id="Phobius"/>
    </source>
</evidence>
<dbReference type="PROSITE" id="PS50930">
    <property type="entry name" value="HTH_LYTTR"/>
    <property type="match status" value="1"/>
</dbReference>
<sequence length="293" mass="32303">MNESYNFTMRDFSSNLRRRLAPGRTVIPFFGALALLTLTGPFGTFWDFGFWERLTYWSIMLAGPGVFIHVCTGYLFGLAGQNLLSKSAFVLLGSALGAIPGAAVVIFSNAQFRDHGIDASLFPQFWFYVTMIGTMITGVQYLAPAMIERRLRSEMRGGDAAGVRPDALLSPPANVDDTPGALPRLYHRLRPNVREGRIISLSMQDHYVAVTTETGTELILMRLSDAIDLLDGHPGARTHRSHWAAQAFAQSLSRDGRRHLLHLSDGRSLPVSASYRKMVLAMLEEKEAGLAAS</sequence>
<name>A0A1H8SXD8_9RHOB</name>
<dbReference type="Proteomes" id="UP000198893">
    <property type="component" value="Unassembled WGS sequence"/>
</dbReference>
<reference evidence="3 4" key="1">
    <citation type="submission" date="2016-10" db="EMBL/GenBank/DDBJ databases">
        <authorList>
            <person name="de Groot N.N."/>
        </authorList>
    </citation>
    <scope>NUCLEOTIDE SEQUENCE [LARGE SCALE GENOMIC DNA]</scope>
    <source>
        <strain evidence="3 4">DSM 27842</strain>
    </source>
</reference>
<dbReference type="SMART" id="SM00850">
    <property type="entry name" value="LytTR"/>
    <property type="match status" value="1"/>
</dbReference>
<feature type="transmembrane region" description="Helical" evidence="1">
    <location>
        <begin position="54"/>
        <end position="76"/>
    </location>
</feature>
<dbReference type="Gene3D" id="2.40.50.1020">
    <property type="entry name" value="LytTr DNA-binding domain"/>
    <property type="match status" value="1"/>
</dbReference>
<feature type="transmembrane region" description="Helical" evidence="1">
    <location>
        <begin position="88"/>
        <end position="110"/>
    </location>
</feature>
<dbReference type="STRING" id="569882.SAMN04490248_11378"/>
<dbReference type="AlphaFoldDB" id="A0A1H8SXD8"/>
<evidence type="ECO:0000313" key="4">
    <source>
        <dbReference type="Proteomes" id="UP000198893"/>
    </source>
</evidence>
<keyword evidence="4" id="KW-1185">Reference proteome</keyword>
<organism evidence="3 4">
    <name type="scientific">Salinihabitans flavidus</name>
    <dbReference type="NCBI Taxonomy" id="569882"/>
    <lineage>
        <taxon>Bacteria</taxon>
        <taxon>Pseudomonadati</taxon>
        <taxon>Pseudomonadota</taxon>
        <taxon>Alphaproteobacteria</taxon>
        <taxon>Rhodobacterales</taxon>
        <taxon>Roseobacteraceae</taxon>
        <taxon>Salinihabitans</taxon>
    </lineage>
</organism>
<dbReference type="OrthoDB" id="7028951at2"/>
<proteinExistence type="predicted"/>
<gene>
    <name evidence="3" type="ORF">SAMN04490248_11378</name>
</gene>
<dbReference type="GO" id="GO:0003677">
    <property type="term" value="F:DNA binding"/>
    <property type="evidence" value="ECO:0007669"/>
    <property type="project" value="UniProtKB-KW"/>
</dbReference>
<evidence type="ECO:0000259" key="2">
    <source>
        <dbReference type="PROSITE" id="PS50930"/>
    </source>
</evidence>
<dbReference type="InterPro" id="IPR007492">
    <property type="entry name" value="LytTR_DNA-bd_dom"/>
</dbReference>
<accession>A0A1H8SXD8</accession>
<feature type="transmembrane region" description="Helical" evidence="1">
    <location>
        <begin position="125"/>
        <end position="147"/>
    </location>
</feature>
<protein>
    <submittedName>
        <fullName evidence="3">LytTr DNA-binding domain-containing protein</fullName>
    </submittedName>
</protein>